<gene>
    <name evidence="1" type="ORF">NCTC12078_01736</name>
</gene>
<name>A0A4U8WEE1_9FLAO</name>
<protein>
    <submittedName>
        <fullName evidence="1">Uncharacterized protein</fullName>
    </submittedName>
</protein>
<accession>A0A4U8WEE1</accession>
<sequence length="128" mass="15096">MDKYKIKIMLKKRKVLIIILLALLLLQSCKKISHDESMNSFMYHLKDNIYLDNPTRSILVKKKIGDDSFIIEKVIVDKIDSIFINNDKTTIYIVNDQSEYILVNSDFKAKRLKKRPNVDFKSIISYHD</sequence>
<dbReference type="Proteomes" id="UP000290013">
    <property type="component" value="Chromosome"/>
</dbReference>
<dbReference type="AlphaFoldDB" id="A0A4U8WEE1"/>
<evidence type="ECO:0000313" key="2">
    <source>
        <dbReference type="Proteomes" id="UP000290013"/>
    </source>
</evidence>
<dbReference type="KEGG" id="ctai:NCTC12078_01736"/>
<dbReference type="PROSITE" id="PS51257">
    <property type="entry name" value="PROKAR_LIPOPROTEIN"/>
    <property type="match status" value="1"/>
</dbReference>
<evidence type="ECO:0000313" key="1">
    <source>
        <dbReference type="EMBL" id="VFB03720.1"/>
    </source>
</evidence>
<organism evidence="1 2">
    <name type="scientific">Chryseobacterium taihuense</name>
    <dbReference type="NCBI Taxonomy" id="1141221"/>
    <lineage>
        <taxon>Bacteria</taxon>
        <taxon>Pseudomonadati</taxon>
        <taxon>Bacteroidota</taxon>
        <taxon>Flavobacteriia</taxon>
        <taxon>Flavobacteriales</taxon>
        <taxon>Weeksellaceae</taxon>
        <taxon>Chryseobacterium group</taxon>
        <taxon>Chryseobacterium</taxon>
    </lineage>
</organism>
<dbReference type="EMBL" id="LR215974">
    <property type="protein sequence ID" value="VFB03720.1"/>
    <property type="molecule type" value="Genomic_DNA"/>
</dbReference>
<reference evidence="1 2" key="1">
    <citation type="submission" date="2019-02" db="EMBL/GenBank/DDBJ databases">
        <authorList>
            <consortium name="Pathogen Informatics"/>
        </authorList>
    </citation>
    <scope>NUCLEOTIDE SEQUENCE [LARGE SCALE GENOMIC DNA]</scope>
    <source>
        <strain evidence="1 2">3012STDY6944375</strain>
    </source>
</reference>
<proteinExistence type="predicted"/>